<dbReference type="RefSeq" id="WP_167055663.1">
    <property type="nucleotide sequence ID" value="NZ_JAAOZR010000011.1"/>
</dbReference>
<keyword evidence="2" id="KW-1185">Reference proteome</keyword>
<proteinExistence type="predicted"/>
<evidence type="ECO:0000313" key="1">
    <source>
        <dbReference type="EMBL" id="MBP1965954.1"/>
    </source>
</evidence>
<evidence type="ECO:0000313" key="2">
    <source>
        <dbReference type="Proteomes" id="UP001519344"/>
    </source>
</evidence>
<sequence length="161" mass="18810">MRIERHEHQGKNEFKAVIRGHMPPVYTSYHVKATSAMLLVARTEGAKITRRAEAEFRLRADFQAAILFYNKTRIALNGDEERVGTLHNWLSRRGYPLLWGWYITIHMALIQRGGGLLRGVLILLNDGQVWILGGAWRHRQRIFRFSFRTGVVSIRWERRDG</sequence>
<name>A0ABS4I4W9_9BACL</name>
<comment type="caution">
    <text evidence="1">The sequence shown here is derived from an EMBL/GenBank/DDBJ whole genome shotgun (WGS) entry which is preliminary data.</text>
</comment>
<organism evidence="1 2">
    <name type="scientific">Paenibacillus aceris</name>
    <dbReference type="NCBI Taxonomy" id="869555"/>
    <lineage>
        <taxon>Bacteria</taxon>
        <taxon>Bacillati</taxon>
        <taxon>Bacillota</taxon>
        <taxon>Bacilli</taxon>
        <taxon>Bacillales</taxon>
        <taxon>Paenibacillaceae</taxon>
        <taxon>Paenibacillus</taxon>
    </lineage>
</organism>
<reference evidence="1 2" key="1">
    <citation type="submission" date="2021-03" db="EMBL/GenBank/DDBJ databases">
        <title>Genomic Encyclopedia of Type Strains, Phase IV (KMG-IV): sequencing the most valuable type-strain genomes for metagenomic binning, comparative biology and taxonomic classification.</title>
        <authorList>
            <person name="Goeker M."/>
        </authorList>
    </citation>
    <scope>NUCLEOTIDE SEQUENCE [LARGE SCALE GENOMIC DNA]</scope>
    <source>
        <strain evidence="1 2">DSM 24950</strain>
    </source>
</reference>
<protein>
    <submittedName>
        <fullName evidence="1">Uncharacterized protein</fullName>
    </submittedName>
</protein>
<dbReference type="EMBL" id="JAGGKV010000017">
    <property type="protein sequence ID" value="MBP1965954.1"/>
    <property type="molecule type" value="Genomic_DNA"/>
</dbReference>
<accession>A0ABS4I4W9</accession>
<gene>
    <name evidence="1" type="ORF">J2Z65_005199</name>
</gene>
<dbReference type="Proteomes" id="UP001519344">
    <property type="component" value="Unassembled WGS sequence"/>
</dbReference>